<dbReference type="InParanoid" id="A0A0D0A289"/>
<feature type="region of interest" description="Disordered" evidence="1">
    <location>
        <begin position="1"/>
        <end position="24"/>
    </location>
</feature>
<organism evidence="2 3">
    <name type="scientific">Suillus luteus UH-Slu-Lm8-n1</name>
    <dbReference type="NCBI Taxonomy" id="930992"/>
    <lineage>
        <taxon>Eukaryota</taxon>
        <taxon>Fungi</taxon>
        <taxon>Dikarya</taxon>
        <taxon>Basidiomycota</taxon>
        <taxon>Agaricomycotina</taxon>
        <taxon>Agaricomycetes</taxon>
        <taxon>Agaricomycetidae</taxon>
        <taxon>Boletales</taxon>
        <taxon>Suillineae</taxon>
        <taxon>Suillaceae</taxon>
        <taxon>Suillus</taxon>
    </lineage>
</organism>
<dbReference type="EMBL" id="KN835199">
    <property type="protein sequence ID" value="KIK44040.1"/>
    <property type="molecule type" value="Genomic_DNA"/>
</dbReference>
<dbReference type="HOGENOM" id="CLU_3088895_0_0_1"/>
<reference evidence="3" key="2">
    <citation type="submission" date="2015-01" db="EMBL/GenBank/DDBJ databases">
        <title>Evolutionary Origins and Diversification of the Mycorrhizal Mutualists.</title>
        <authorList>
            <consortium name="DOE Joint Genome Institute"/>
            <consortium name="Mycorrhizal Genomics Consortium"/>
            <person name="Kohler A."/>
            <person name="Kuo A."/>
            <person name="Nagy L.G."/>
            <person name="Floudas D."/>
            <person name="Copeland A."/>
            <person name="Barry K.W."/>
            <person name="Cichocki N."/>
            <person name="Veneault-Fourrey C."/>
            <person name="LaButti K."/>
            <person name="Lindquist E.A."/>
            <person name="Lipzen A."/>
            <person name="Lundell T."/>
            <person name="Morin E."/>
            <person name="Murat C."/>
            <person name="Riley R."/>
            <person name="Ohm R."/>
            <person name="Sun H."/>
            <person name="Tunlid A."/>
            <person name="Henrissat B."/>
            <person name="Grigoriev I.V."/>
            <person name="Hibbett D.S."/>
            <person name="Martin F."/>
        </authorList>
    </citation>
    <scope>NUCLEOTIDE SEQUENCE [LARGE SCALE GENOMIC DNA]</scope>
    <source>
        <strain evidence="3">UH-Slu-Lm8-n1</strain>
    </source>
</reference>
<gene>
    <name evidence="2" type="ORF">CY34DRAFT_803175</name>
</gene>
<dbReference type="Proteomes" id="UP000054485">
    <property type="component" value="Unassembled WGS sequence"/>
</dbReference>
<evidence type="ECO:0000256" key="1">
    <source>
        <dbReference type="SAM" id="MobiDB-lite"/>
    </source>
</evidence>
<proteinExistence type="predicted"/>
<accession>A0A0D0A289</accession>
<reference evidence="2 3" key="1">
    <citation type="submission" date="2014-04" db="EMBL/GenBank/DDBJ databases">
        <authorList>
            <consortium name="DOE Joint Genome Institute"/>
            <person name="Kuo A."/>
            <person name="Ruytinx J."/>
            <person name="Rineau F."/>
            <person name="Colpaert J."/>
            <person name="Kohler A."/>
            <person name="Nagy L.G."/>
            <person name="Floudas D."/>
            <person name="Copeland A."/>
            <person name="Barry K.W."/>
            <person name="Cichocki N."/>
            <person name="Veneault-Fourrey C."/>
            <person name="LaButti K."/>
            <person name="Lindquist E.A."/>
            <person name="Lipzen A."/>
            <person name="Lundell T."/>
            <person name="Morin E."/>
            <person name="Murat C."/>
            <person name="Sun H."/>
            <person name="Tunlid A."/>
            <person name="Henrissat B."/>
            <person name="Grigoriev I.V."/>
            <person name="Hibbett D.S."/>
            <person name="Martin F."/>
            <person name="Nordberg H.P."/>
            <person name="Cantor M.N."/>
            <person name="Hua S.X."/>
        </authorList>
    </citation>
    <scope>NUCLEOTIDE SEQUENCE [LARGE SCALE GENOMIC DNA]</scope>
    <source>
        <strain evidence="2 3">UH-Slu-Lm8-n1</strain>
    </source>
</reference>
<sequence>MLERPGENRFQARAGNHRSPRVKPNITKIRRQHSTESISLEDINTAIAQPDL</sequence>
<keyword evidence="3" id="KW-1185">Reference proteome</keyword>
<dbReference type="AlphaFoldDB" id="A0A0D0A289"/>
<protein>
    <submittedName>
        <fullName evidence="2">Uncharacterized protein</fullName>
    </submittedName>
</protein>
<name>A0A0D0A289_9AGAM</name>
<evidence type="ECO:0000313" key="3">
    <source>
        <dbReference type="Proteomes" id="UP000054485"/>
    </source>
</evidence>
<evidence type="ECO:0000313" key="2">
    <source>
        <dbReference type="EMBL" id="KIK44040.1"/>
    </source>
</evidence>